<dbReference type="Proteomes" id="UP000316425">
    <property type="component" value="Unassembled WGS sequence"/>
</dbReference>
<keyword evidence="5" id="KW-1185">Reference proteome</keyword>
<reference evidence="4 5" key="1">
    <citation type="submission" date="2019-07" db="EMBL/GenBank/DDBJ databases">
        <title>Allobacillus sp. nov. SKP isolated from shrimp paste of Euphausiacea.</title>
        <authorList>
            <person name="Kanchanasin P."/>
            <person name="Tanasupawat S."/>
            <person name="Shi W."/>
            <person name="Wu L."/>
            <person name="Ma J."/>
        </authorList>
    </citation>
    <scope>NUCLEOTIDE SEQUENCE [LARGE SCALE GENOMIC DNA]</scope>
    <source>
        <strain evidence="4 5">SKP4-8</strain>
    </source>
</reference>
<evidence type="ECO:0000313" key="5">
    <source>
        <dbReference type="Proteomes" id="UP000316425"/>
    </source>
</evidence>
<dbReference type="OrthoDB" id="2352785at2"/>
<dbReference type="InterPro" id="IPR029050">
    <property type="entry name" value="Immunoprotect_excell_Ig-like"/>
</dbReference>
<sequence length="220" mass="24269">MKKFLFVLFTLMLTAFLAACGGSDSSEEASAEDSDQEERTESADESDDQQESEESSNEESSESESTEDVIETEGGVFTAHAKNEEKHTFETGPVVLTIEKVVATSGELNEEGQQFFETDEIDYIQVDISVENTSDEDISFYAGQGTVSTNTGEQIEPDMWLSDHIEGEMMAGTKGSGTMAYVLENSNAEDIESIRLVFDAPLNEDWDTIGEDLDFEIELK</sequence>
<evidence type="ECO:0000313" key="4">
    <source>
        <dbReference type="EMBL" id="TSJ60346.1"/>
    </source>
</evidence>
<dbReference type="AlphaFoldDB" id="A0A556P7H5"/>
<evidence type="ECO:0000256" key="1">
    <source>
        <dbReference type="ARBA" id="ARBA00022729"/>
    </source>
</evidence>
<feature type="compositionally biased region" description="Acidic residues" evidence="2">
    <location>
        <begin position="43"/>
        <end position="70"/>
    </location>
</feature>
<dbReference type="Gene3D" id="2.60.40.1240">
    <property type="match status" value="1"/>
</dbReference>
<feature type="compositionally biased region" description="Acidic residues" evidence="2">
    <location>
        <begin position="25"/>
        <end position="36"/>
    </location>
</feature>
<evidence type="ECO:0008006" key="6">
    <source>
        <dbReference type="Google" id="ProtNLM"/>
    </source>
</evidence>
<evidence type="ECO:0000256" key="2">
    <source>
        <dbReference type="SAM" id="MobiDB-lite"/>
    </source>
</evidence>
<organism evidence="4 5">
    <name type="scientific">Allobacillus salarius</name>
    <dbReference type="NCBI Taxonomy" id="1955272"/>
    <lineage>
        <taxon>Bacteria</taxon>
        <taxon>Bacillati</taxon>
        <taxon>Bacillota</taxon>
        <taxon>Bacilli</taxon>
        <taxon>Bacillales</taxon>
        <taxon>Bacillaceae</taxon>
        <taxon>Allobacillus</taxon>
    </lineage>
</organism>
<feature type="signal peptide" evidence="3">
    <location>
        <begin position="1"/>
        <end position="19"/>
    </location>
</feature>
<accession>A0A556P7H5</accession>
<dbReference type="PROSITE" id="PS51257">
    <property type="entry name" value="PROKAR_LIPOPROTEIN"/>
    <property type="match status" value="1"/>
</dbReference>
<evidence type="ECO:0000256" key="3">
    <source>
        <dbReference type="SAM" id="SignalP"/>
    </source>
</evidence>
<gene>
    <name evidence="4" type="ORF">FPQ13_12085</name>
</gene>
<protein>
    <recommendedName>
        <fullName evidence="6">DUF4352 domain-containing protein</fullName>
    </recommendedName>
</protein>
<proteinExistence type="predicted"/>
<keyword evidence="1 3" id="KW-0732">Signal</keyword>
<dbReference type="RefSeq" id="WP_144089579.1">
    <property type="nucleotide sequence ID" value="NZ_VMHE01000033.1"/>
</dbReference>
<comment type="caution">
    <text evidence="4">The sequence shown here is derived from an EMBL/GenBank/DDBJ whole genome shotgun (WGS) entry which is preliminary data.</text>
</comment>
<feature type="region of interest" description="Disordered" evidence="2">
    <location>
        <begin position="21"/>
        <end position="70"/>
    </location>
</feature>
<name>A0A556P7H5_9BACI</name>
<feature type="chain" id="PRO_5038709191" description="DUF4352 domain-containing protein" evidence="3">
    <location>
        <begin position="20"/>
        <end position="220"/>
    </location>
</feature>
<dbReference type="EMBL" id="VMHE01000033">
    <property type="protein sequence ID" value="TSJ60346.1"/>
    <property type="molecule type" value="Genomic_DNA"/>
</dbReference>